<feature type="compositionally biased region" description="Basic and acidic residues" evidence="1">
    <location>
        <begin position="161"/>
        <end position="173"/>
    </location>
</feature>
<feature type="compositionally biased region" description="Basic and acidic residues" evidence="1">
    <location>
        <begin position="117"/>
        <end position="129"/>
    </location>
</feature>
<keyword evidence="3" id="KW-1185">Reference proteome</keyword>
<gene>
    <name evidence="2" type="ORF">MRATA1EN1_LOCUS20613</name>
</gene>
<evidence type="ECO:0000256" key="1">
    <source>
        <dbReference type="SAM" id="MobiDB-lite"/>
    </source>
</evidence>
<name>A0ABN8ZF81_RANTA</name>
<dbReference type="EMBL" id="OX459967">
    <property type="protein sequence ID" value="CAI9171651.1"/>
    <property type="molecule type" value="Genomic_DNA"/>
</dbReference>
<feature type="region of interest" description="Disordered" evidence="1">
    <location>
        <begin position="115"/>
        <end position="312"/>
    </location>
</feature>
<evidence type="ECO:0000313" key="2">
    <source>
        <dbReference type="EMBL" id="CAI9171651.1"/>
    </source>
</evidence>
<feature type="compositionally biased region" description="Basic and acidic residues" evidence="1">
    <location>
        <begin position="271"/>
        <end position="289"/>
    </location>
</feature>
<feature type="compositionally biased region" description="Basic residues" evidence="1">
    <location>
        <begin position="140"/>
        <end position="157"/>
    </location>
</feature>
<accession>A0ABN8ZF81</accession>
<proteinExistence type="predicted"/>
<evidence type="ECO:0008006" key="4">
    <source>
        <dbReference type="Google" id="ProtNLM"/>
    </source>
</evidence>
<evidence type="ECO:0000313" key="3">
    <source>
        <dbReference type="Proteomes" id="UP001176941"/>
    </source>
</evidence>
<organism evidence="2 3">
    <name type="scientific">Rangifer tarandus platyrhynchus</name>
    <name type="common">Svalbard reindeer</name>
    <dbReference type="NCBI Taxonomy" id="3082113"/>
    <lineage>
        <taxon>Eukaryota</taxon>
        <taxon>Metazoa</taxon>
        <taxon>Chordata</taxon>
        <taxon>Craniata</taxon>
        <taxon>Vertebrata</taxon>
        <taxon>Euteleostomi</taxon>
        <taxon>Mammalia</taxon>
        <taxon>Eutheria</taxon>
        <taxon>Laurasiatheria</taxon>
        <taxon>Artiodactyla</taxon>
        <taxon>Ruminantia</taxon>
        <taxon>Pecora</taxon>
        <taxon>Cervidae</taxon>
        <taxon>Odocoileinae</taxon>
        <taxon>Rangifer</taxon>
    </lineage>
</organism>
<sequence>MLRTRKDDTALLSHKHGATRGKGVRAAHAATPGAQTEMPVRPRGCGGGWGGGDRCELRPETLPTCKRLPEPSQGRLPGTANGRAPRWAAAGIAWWASPAREAERKWRPRLCTNHVRPAGECHSAPREGSEGVGRALASPPRRRHPRPGSPRGRRHPPPRACQRDAARSPEAPRPHLARSVAEAGQAERVRPARGARGDPEAPGARPRPGPLTPPGTLRPSPPPTPAPREDKCSDKAPGPGRTLAGGKEDAASLPGGGDSGPAPRKPGAPARPREQPRSEPARPAPDRWHPMPATLPRAPRVGEPRGPPPGAP</sequence>
<dbReference type="Proteomes" id="UP001176941">
    <property type="component" value="Chromosome 31"/>
</dbReference>
<feature type="compositionally biased region" description="Low complexity" evidence="1">
    <location>
        <begin position="260"/>
        <end position="270"/>
    </location>
</feature>
<protein>
    <recommendedName>
        <fullName evidence="4">Basic proline-rich protein-like</fullName>
    </recommendedName>
</protein>
<feature type="region of interest" description="Disordered" evidence="1">
    <location>
        <begin position="1"/>
        <end position="42"/>
    </location>
</feature>
<feature type="compositionally biased region" description="Basic residues" evidence="1">
    <location>
        <begin position="13"/>
        <end position="25"/>
    </location>
</feature>
<feature type="compositionally biased region" description="Basic and acidic residues" evidence="1">
    <location>
        <begin position="185"/>
        <end position="199"/>
    </location>
</feature>
<reference evidence="2" key="1">
    <citation type="submission" date="2023-04" db="EMBL/GenBank/DDBJ databases">
        <authorList>
            <consortium name="ELIXIR-Norway"/>
        </authorList>
    </citation>
    <scope>NUCLEOTIDE SEQUENCE [LARGE SCALE GENOMIC DNA]</scope>
</reference>